<evidence type="ECO:0000259" key="1">
    <source>
        <dbReference type="Pfam" id="PF13542"/>
    </source>
</evidence>
<dbReference type="AlphaFoldDB" id="A0A9Y2EVG4"/>
<dbReference type="InterPro" id="IPR047951">
    <property type="entry name" value="Transpos_ISL3"/>
</dbReference>
<dbReference type="Proteomes" id="UP001243623">
    <property type="component" value="Chromosome"/>
</dbReference>
<name>A0A9Y2EVG4_9FIRM</name>
<evidence type="ECO:0000259" key="2">
    <source>
        <dbReference type="Pfam" id="PF14690"/>
    </source>
</evidence>
<dbReference type="PANTHER" id="PTHR33498">
    <property type="entry name" value="TRANSPOSASE FOR INSERTION SEQUENCE ELEMENT IS1557"/>
    <property type="match status" value="1"/>
</dbReference>
<evidence type="ECO:0000313" key="3">
    <source>
        <dbReference type="EMBL" id="WIW71134.1"/>
    </source>
</evidence>
<protein>
    <submittedName>
        <fullName evidence="3">Helix-turn-helix domain-containing protein</fullName>
    </submittedName>
</protein>
<gene>
    <name evidence="3" type="ORF">P3F81_02050</name>
</gene>
<reference evidence="3" key="1">
    <citation type="submission" date="2023-03" db="EMBL/GenBank/DDBJ databases">
        <title>Selenobaculum gbiensis gen. nov. sp. nov., a new bacterium isolated from the gut microbiota of IBD patient.</title>
        <authorList>
            <person name="Yeo S."/>
            <person name="Park H."/>
            <person name="Huh C.S."/>
        </authorList>
    </citation>
    <scope>NUCLEOTIDE SEQUENCE</scope>
    <source>
        <strain evidence="3">ICN-92133</strain>
    </source>
</reference>
<dbReference type="InterPro" id="IPR032877">
    <property type="entry name" value="Transposase_HTH"/>
</dbReference>
<dbReference type="InterPro" id="IPR029261">
    <property type="entry name" value="Transposase_Znf"/>
</dbReference>
<accession>A0A9Y2EVG4</accession>
<feature type="domain" description="Transposase IS204/IS1001/IS1096/IS1165 helix-turn-helix" evidence="1">
    <location>
        <begin position="88"/>
        <end position="135"/>
    </location>
</feature>
<dbReference type="EMBL" id="CP120678">
    <property type="protein sequence ID" value="WIW71134.1"/>
    <property type="molecule type" value="Genomic_DNA"/>
</dbReference>
<dbReference type="Pfam" id="PF14690">
    <property type="entry name" value="Zn_ribbon_ISL3"/>
    <property type="match status" value="1"/>
</dbReference>
<proteinExistence type="predicted"/>
<dbReference type="PANTHER" id="PTHR33498:SF1">
    <property type="entry name" value="TRANSPOSASE FOR INSERTION SEQUENCE ELEMENT IS1557"/>
    <property type="match status" value="1"/>
</dbReference>
<sequence length="174" mass="20201">MSKLDFITSILHLPERSFRLIKDNTFILTLPGISHKCPRCNKPTTGIHSYRNQSVKSVFLFNINYSLIYRKHRYFCTHCLKPFFELNNFISRYQRMSKATIASLVNEHGFLMSLTDIARRFNISTTTVQHIFKYIAPDSNNLSSAISIDEFKGNAAPFPDLADTKISYIIKRKR</sequence>
<organism evidence="3 4">
    <name type="scientific">Selenobaculum gibii</name>
    <dbReference type="NCBI Taxonomy" id="3054208"/>
    <lineage>
        <taxon>Bacteria</taxon>
        <taxon>Bacillati</taxon>
        <taxon>Bacillota</taxon>
        <taxon>Negativicutes</taxon>
        <taxon>Selenomonadales</taxon>
        <taxon>Selenomonadaceae</taxon>
        <taxon>Selenobaculum</taxon>
    </lineage>
</organism>
<keyword evidence="4" id="KW-1185">Reference proteome</keyword>
<evidence type="ECO:0000313" key="4">
    <source>
        <dbReference type="Proteomes" id="UP001243623"/>
    </source>
</evidence>
<dbReference type="KEGG" id="sgbi:P3F81_02050"/>
<dbReference type="RefSeq" id="WP_147666802.1">
    <property type="nucleotide sequence ID" value="NZ_CP120678.1"/>
</dbReference>
<dbReference type="Pfam" id="PF13542">
    <property type="entry name" value="HTH_Tnp_ISL3"/>
    <property type="match status" value="1"/>
</dbReference>
<feature type="domain" description="Transposase IS204/IS1001/IS1096/IS1165 zinc-finger" evidence="2">
    <location>
        <begin position="35"/>
        <end position="79"/>
    </location>
</feature>